<dbReference type="RefSeq" id="WP_034422045.1">
    <property type="nucleotide sequence ID" value="NZ_CP045798.1"/>
</dbReference>
<evidence type="ECO:0008006" key="8">
    <source>
        <dbReference type="Google" id="ProtNLM"/>
    </source>
</evidence>
<dbReference type="PANTHER" id="PTHR31746">
    <property type="entry name" value="TRANSMEMBRANE PROTEIN 229 FAMILY MEMBER"/>
    <property type="match status" value="1"/>
</dbReference>
<organism evidence="6 7">
    <name type="scientific">Thermanaerosceptrum fracticalcis</name>
    <dbReference type="NCBI Taxonomy" id="1712410"/>
    <lineage>
        <taxon>Bacteria</taxon>
        <taxon>Bacillati</taxon>
        <taxon>Bacillota</taxon>
        <taxon>Clostridia</taxon>
        <taxon>Eubacteriales</taxon>
        <taxon>Peptococcaceae</taxon>
        <taxon>Thermanaerosceptrum</taxon>
    </lineage>
</organism>
<dbReference type="EMBL" id="CP045798">
    <property type="protein sequence ID" value="QNB48367.1"/>
    <property type="molecule type" value="Genomic_DNA"/>
</dbReference>
<dbReference type="OrthoDB" id="5523261at2"/>
<keyword evidence="3 5" id="KW-1133">Transmembrane helix</keyword>
<gene>
    <name evidence="6" type="ORF">BR63_09320</name>
</gene>
<keyword evidence="7" id="KW-1185">Reference proteome</keyword>
<feature type="transmembrane region" description="Helical" evidence="5">
    <location>
        <begin position="105"/>
        <end position="122"/>
    </location>
</feature>
<keyword evidence="4 5" id="KW-0472">Membrane</keyword>
<accession>A0A7G6E8G3</accession>
<dbReference type="InterPro" id="IPR010540">
    <property type="entry name" value="CmpB_TMEM229"/>
</dbReference>
<evidence type="ECO:0000256" key="2">
    <source>
        <dbReference type="ARBA" id="ARBA00022692"/>
    </source>
</evidence>
<dbReference type="GO" id="GO:0016020">
    <property type="term" value="C:membrane"/>
    <property type="evidence" value="ECO:0007669"/>
    <property type="project" value="UniProtKB-SubCell"/>
</dbReference>
<evidence type="ECO:0000256" key="4">
    <source>
        <dbReference type="ARBA" id="ARBA00023136"/>
    </source>
</evidence>
<feature type="transmembrane region" description="Helical" evidence="5">
    <location>
        <begin position="32"/>
        <end position="50"/>
    </location>
</feature>
<protein>
    <recommendedName>
        <fullName evidence="8">ABC transporter permease</fullName>
    </recommendedName>
</protein>
<dbReference type="KEGG" id="tfr:BR63_09320"/>
<keyword evidence="2 5" id="KW-0812">Transmembrane</keyword>
<evidence type="ECO:0000313" key="7">
    <source>
        <dbReference type="Proteomes" id="UP000515847"/>
    </source>
</evidence>
<dbReference type="Proteomes" id="UP000515847">
    <property type="component" value="Chromosome"/>
</dbReference>
<evidence type="ECO:0000256" key="5">
    <source>
        <dbReference type="SAM" id="Phobius"/>
    </source>
</evidence>
<sequence length="134" mass="15647">MIMRFVIYGIIGWALEIFWTGMGALFSGNWQLPGFTYLWMFPIYGLAVLLEPLHDEISIWPWYIRGLVWVVVIFAIEYSTGWLLGMILGSCPWDYSGTTPFHVRGLIRLDYAPAWFIAGLLFERLHRTLDKIRI</sequence>
<evidence type="ECO:0000256" key="1">
    <source>
        <dbReference type="ARBA" id="ARBA00004141"/>
    </source>
</evidence>
<dbReference type="AlphaFoldDB" id="A0A7G6E8G3"/>
<feature type="transmembrane region" description="Helical" evidence="5">
    <location>
        <begin position="62"/>
        <end position="85"/>
    </location>
</feature>
<dbReference type="Pfam" id="PF06541">
    <property type="entry name" value="ABC_trans_CmpB"/>
    <property type="match status" value="1"/>
</dbReference>
<feature type="transmembrane region" description="Helical" evidence="5">
    <location>
        <begin position="5"/>
        <end position="26"/>
    </location>
</feature>
<evidence type="ECO:0000313" key="6">
    <source>
        <dbReference type="EMBL" id="QNB48367.1"/>
    </source>
</evidence>
<name>A0A7G6E8G3_THEFR</name>
<comment type="subcellular location">
    <subcellularLocation>
        <location evidence="1">Membrane</location>
        <topology evidence="1">Multi-pass membrane protein</topology>
    </subcellularLocation>
</comment>
<evidence type="ECO:0000256" key="3">
    <source>
        <dbReference type="ARBA" id="ARBA00022989"/>
    </source>
</evidence>
<reference evidence="6 7" key="1">
    <citation type="journal article" date="2019" name="Front. Microbiol.">
        <title>Thermoanaerosceptrum fracticalcis gen. nov. sp. nov., a Novel Fumarate-Fermenting Microorganism From a Deep Fractured Carbonate Aquifer of the US Great Basin.</title>
        <authorList>
            <person name="Hamilton-Brehm S.D."/>
            <person name="Stewart L.E."/>
            <person name="Zavarin M."/>
            <person name="Caldwell M."/>
            <person name="Lawson P.A."/>
            <person name="Onstott T.C."/>
            <person name="Grzymski J."/>
            <person name="Neveux I."/>
            <person name="Lollar B.S."/>
            <person name="Russell C.E."/>
            <person name="Moser D.P."/>
        </authorList>
    </citation>
    <scope>NUCLEOTIDE SEQUENCE [LARGE SCALE GENOMIC DNA]</scope>
    <source>
        <strain evidence="6 7">DRI-13</strain>
    </source>
</reference>
<proteinExistence type="predicted"/>